<comment type="similarity">
    <text evidence="2">Belongs to the TspO/BZRP family.</text>
</comment>
<protein>
    <submittedName>
        <fullName evidence="7">Tryptophan-rich sensory protein</fullName>
    </submittedName>
</protein>
<feature type="transmembrane region" description="Helical" evidence="6">
    <location>
        <begin position="104"/>
        <end position="124"/>
    </location>
</feature>
<dbReference type="InterPro" id="IPR038330">
    <property type="entry name" value="TspO/MBR-related_sf"/>
</dbReference>
<dbReference type="PIRSF" id="PIRSF005859">
    <property type="entry name" value="PBR"/>
    <property type="match status" value="1"/>
</dbReference>
<feature type="transmembrane region" description="Helical" evidence="6">
    <location>
        <begin position="46"/>
        <end position="68"/>
    </location>
</feature>
<accession>A0A369VZ50</accession>
<proteinExistence type="inferred from homology"/>
<dbReference type="GO" id="GO:0016020">
    <property type="term" value="C:membrane"/>
    <property type="evidence" value="ECO:0007669"/>
    <property type="project" value="UniProtKB-SubCell"/>
</dbReference>
<sequence>MSFLRWALITVPLILLLGFASGRVVPAGDESGWYRALAKPALNPPGIVFPIAWSILYVLMGVALAIVLNARGARARSVAVALFAAQLVLNLIWTPLFFGAHQVTWALLDLIALIVLAIATTMAFGRVRRVAAWLMVPYLVWISFAACLTFGIRQLNPDAENLAPTSASTQIQL</sequence>
<keyword evidence="3 6" id="KW-0812">Transmembrane</keyword>
<dbReference type="Pfam" id="PF03073">
    <property type="entry name" value="TspO_MBR"/>
    <property type="match status" value="1"/>
</dbReference>
<gene>
    <name evidence="7" type="ORF">DVW87_02195</name>
</gene>
<dbReference type="OrthoDB" id="9795496at2"/>
<dbReference type="PANTHER" id="PTHR10057:SF0">
    <property type="entry name" value="TRANSLOCATOR PROTEIN"/>
    <property type="match status" value="1"/>
</dbReference>
<reference evidence="7 8" key="1">
    <citation type="submission" date="2018-07" db="EMBL/GenBank/DDBJ databases">
        <title>a novel species of Sphingomonas isolated from the rhizosphere soil of Araceae plant.</title>
        <authorList>
            <person name="Zhiyong W."/>
            <person name="Qinglan Z."/>
            <person name="Zhiwei F."/>
            <person name="Ding X."/>
            <person name="Gejiao W."/>
            <person name="Shixue Z."/>
        </authorList>
    </citation>
    <scope>NUCLEOTIDE SEQUENCE [LARGE SCALE GENOMIC DNA]</scope>
    <source>
        <strain evidence="7 8">WZY 27</strain>
    </source>
</reference>
<dbReference type="InterPro" id="IPR004307">
    <property type="entry name" value="TspO_MBR"/>
</dbReference>
<evidence type="ECO:0000256" key="3">
    <source>
        <dbReference type="ARBA" id="ARBA00022692"/>
    </source>
</evidence>
<comment type="caution">
    <text evidence="7">The sequence shown here is derived from an EMBL/GenBank/DDBJ whole genome shotgun (WGS) entry which is preliminary data.</text>
</comment>
<dbReference type="PANTHER" id="PTHR10057">
    <property type="entry name" value="PERIPHERAL-TYPE BENZODIAZEPINE RECEPTOR"/>
    <property type="match status" value="1"/>
</dbReference>
<evidence type="ECO:0000256" key="5">
    <source>
        <dbReference type="ARBA" id="ARBA00023136"/>
    </source>
</evidence>
<name>A0A369VZ50_9SPHN</name>
<comment type="subcellular location">
    <subcellularLocation>
        <location evidence="1">Membrane</location>
        <topology evidence="1">Multi-pass membrane protein</topology>
    </subcellularLocation>
</comment>
<evidence type="ECO:0000313" key="8">
    <source>
        <dbReference type="Proteomes" id="UP000253918"/>
    </source>
</evidence>
<keyword evidence="5 6" id="KW-0472">Membrane</keyword>
<dbReference type="AlphaFoldDB" id="A0A369VZ50"/>
<keyword evidence="8" id="KW-1185">Reference proteome</keyword>
<feature type="transmembrane region" description="Helical" evidence="6">
    <location>
        <begin position="80"/>
        <end position="98"/>
    </location>
</feature>
<evidence type="ECO:0000256" key="6">
    <source>
        <dbReference type="SAM" id="Phobius"/>
    </source>
</evidence>
<organism evidence="7 8">
    <name type="scientific">Sphingomonas aracearum</name>
    <dbReference type="NCBI Taxonomy" id="2283317"/>
    <lineage>
        <taxon>Bacteria</taxon>
        <taxon>Pseudomonadati</taxon>
        <taxon>Pseudomonadota</taxon>
        <taxon>Alphaproteobacteria</taxon>
        <taxon>Sphingomonadales</taxon>
        <taxon>Sphingomonadaceae</taxon>
        <taxon>Sphingomonas</taxon>
    </lineage>
</organism>
<dbReference type="FunFam" id="1.20.1260.100:FF:000001">
    <property type="entry name" value="translocator protein 2"/>
    <property type="match status" value="1"/>
</dbReference>
<feature type="transmembrane region" description="Helical" evidence="6">
    <location>
        <begin position="131"/>
        <end position="152"/>
    </location>
</feature>
<evidence type="ECO:0000313" key="7">
    <source>
        <dbReference type="EMBL" id="RDE07433.1"/>
    </source>
</evidence>
<keyword evidence="4 6" id="KW-1133">Transmembrane helix</keyword>
<dbReference type="EMBL" id="QQNB01000001">
    <property type="protein sequence ID" value="RDE07433.1"/>
    <property type="molecule type" value="Genomic_DNA"/>
</dbReference>
<dbReference type="GO" id="GO:0033013">
    <property type="term" value="P:tetrapyrrole metabolic process"/>
    <property type="evidence" value="ECO:0007669"/>
    <property type="project" value="UniProtKB-ARBA"/>
</dbReference>
<evidence type="ECO:0000256" key="1">
    <source>
        <dbReference type="ARBA" id="ARBA00004141"/>
    </source>
</evidence>
<evidence type="ECO:0000256" key="4">
    <source>
        <dbReference type="ARBA" id="ARBA00022989"/>
    </source>
</evidence>
<evidence type="ECO:0000256" key="2">
    <source>
        <dbReference type="ARBA" id="ARBA00007524"/>
    </source>
</evidence>
<dbReference type="CDD" id="cd15904">
    <property type="entry name" value="TSPO_MBR"/>
    <property type="match status" value="1"/>
</dbReference>
<dbReference type="Proteomes" id="UP000253918">
    <property type="component" value="Unassembled WGS sequence"/>
</dbReference>
<dbReference type="Gene3D" id="1.20.1260.100">
    <property type="entry name" value="TspO/MBR protein"/>
    <property type="match status" value="1"/>
</dbReference>